<dbReference type="InterPro" id="IPR036873">
    <property type="entry name" value="Rhodanese-like_dom_sf"/>
</dbReference>
<dbReference type="SUPFAM" id="SSF52821">
    <property type="entry name" value="Rhodanese/Cell cycle control phosphatase"/>
    <property type="match status" value="2"/>
</dbReference>
<feature type="chain" id="PRO_5026956603" evidence="3">
    <location>
        <begin position="23"/>
        <end position="315"/>
    </location>
</feature>
<dbReference type="Pfam" id="PF00581">
    <property type="entry name" value="Rhodanese"/>
    <property type="match status" value="2"/>
</dbReference>
<dbReference type="CDD" id="cd01449">
    <property type="entry name" value="TST_Repeat_2"/>
    <property type="match status" value="1"/>
</dbReference>
<evidence type="ECO:0000313" key="6">
    <source>
        <dbReference type="Proteomes" id="UP000433788"/>
    </source>
</evidence>
<dbReference type="InterPro" id="IPR045078">
    <property type="entry name" value="TST/MPST-like"/>
</dbReference>
<dbReference type="InterPro" id="IPR001763">
    <property type="entry name" value="Rhodanese-like_dom"/>
</dbReference>
<dbReference type="PROSITE" id="PS50206">
    <property type="entry name" value="RHODANESE_3"/>
    <property type="match status" value="2"/>
</dbReference>
<dbReference type="SMART" id="SM00450">
    <property type="entry name" value="RHOD"/>
    <property type="match status" value="2"/>
</dbReference>
<sequence length="315" mass="32209">MNKVKAVFAALALFVSGGAVLAAPAVTPLVDSAWLADNLQADNLVIIDVRSGIDGTNAEGFAAGHIPGSVYASYTDGGWRTSVNGVPGMTPGVEDLQTYIQSLGVSNDDAVVIVPAGVGSTDFGSAARVYWTFKLLGHDAVGILNGGLKGWVDAGGELATGQTNATAGNFTANLRPELLVSAEQVQAGINGGSQLVDARPAAQFRGEAKHPASANAGTIPGAASLEEHLLVQEGSSNFVDAAEVSRLVDAAGIDGSEPVVSFCNTGHWAATVWFALSEVAGLESVAMYDGSMTEWTQDANRPLVAGQQALSDLLN</sequence>
<comment type="caution">
    <text evidence="5">The sequence shown here is derived from an EMBL/GenBank/DDBJ whole genome shotgun (WGS) entry which is preliminary data.</text>
</comment>
<evidence type="ECO:0000256" key="3">
    <source>
        <dbReference type="SAM" id="SignalP"/>
    </source>
</evidence>
<dbReference type="Proteomes" id="UP000433788">
    <property type="component" value="Unassembled WGS sequence"/>
</dbReference>
<feature type="signal peptide" evidence="3">
    <location>
        <begin position="1"/>
        <end position="22"/>
    </location>
</feature>
<dbReference type="AlphaFoldDB" id="A0A6N7QRR0"/>
<protein>
    <submittedName>
        <fullName evidence="5">Sulfurtransferase</fullName>
    </submittedName>
</protein>
<evidence type="ECO:0000256" key="1">
    <source>
        <dbReference type="ARBA" id="ARBA00022679"/>
    </source>
</evidence>
<dbReference type="PANTHER" id="PTHR11364:SF27">
    <property type="entry name" value="SULFURTRANSFERASE"/>
    <property type="match status" value="1"/>
</dbReference>
<dbReference type="Gene3D" id="3.40.250.10">
    <property type="entry name" value="Rhodanese-like domain"/>
    <property type="match status" value="2"/>
</dbReference>
<evidence type="ECO:0000313" key="5">
    <source>
        <dbReference type="EMBL" id="MRH78113.1"/>
    </source>
</evidence>
<feature type="domain" description="Rhodanese" evidence="4">
    <location>
        <begin position="40"/>
        <end position="160"/>
    </location>
</feature>
<dbReference type="EMBL" id="WJPP01000002">
    <property type="protein sequence ID" value="MRH78113.1"/>
    <property type="molecule type" value="Genomic_DNA"/>
</dbReference>
<keyword evidence="3" id="KW-0732">Signal</keyword>
<feature type="domain" description="Rhodanese" evidence="4">
    <location>
        <begin position="189"/>
        <end position="304"/>
    </location>
</feature>
<reference evidence="5 6" key="1">
    <citation type="submission" date="2019-11" db="EMBL/GenBank/DDBJ databases">
        <authorList>
            <person name="Zhang X.Y."/>
        </authorList>
    </citation>
    <scope>NUCLEOTIDE SEQUENCE [LARGE SCALE GENOMIC DNA]</scope>
    <source>
        <strain evidence="5 6">C176</strain>
    </source>
</reference>
<organism evidence="5 6">
    <name type="scientific">Spiribacter salilacus</name>
    <dbReference type="NCBI Taxonomy" id="2664894"/>
    <lineage>
        <taxon>Bacteria</taxon>
        <taxon>Pseudomonadati</taxon>
        <taxon>Pseudomonadota</taxon>
        <taxon>Gammaproteobacteria</taxon>
        <taxon>Chromatiales</taxon>
        <taxon>Ectothiorhodospiraceae</taxon>
        <taxon>Spiribacter</taxon>
    </lineage>
</organism>
<keyword evidence="6" id="KW-1185">Reference proteome</keyword>
<evidence type="ECO:0000256" key="2">
    <source>
        <dbReference type="ARBA" id="ARBA00022737"/>
    </source>
</evidence>
<keyword evidence="1 5" id="KW-0808">Transferase</keyword>
<dbReference type="GO" id="GO:0004792">
    <property type="term" value="F:thiosulfate-cyanide sulfurtransferase activity"/>
    <property type="evidence" value="ECO:0007669"/>
    <property type="project" value="TreeGrafter"/>
</dbReference>
<dbReference type="PANTHER" id="PTHR11364">
    <property type="entry name" value="THIOSULFATE SULFERTANSFERASE"/>
    <property type="match status" value="1"/>
</dbReference>
<keyword evidence="2" id="KW-0677">Repeat</keyword>
<name>A0A6N7QRR0_9GAMM</name>
<dbReference type="RefSeq" id="WP_153719146.1">
    <property type="nucleotide sequence ID" value="NZ_WJPP01000002.1"/>
</dbReference>
<proteinExistence type="predicted"/>
<dbReference type="CDD" id="cd01448">
    <property type="entry name" value="TST_Repeat_1"/>
    <property type="match status" value="1"/>
</dbReference>
<evidence type="ECO:0000259" key="4">
    <source>
        <dbReference type="PROSITE" id="PS50206"/>
    </source>
</evidence>
<gene>
    <name evidence="5" type="ORF">GH984_05280</name>
</gene>
<accession>A0A6N7QRR0</accession>